<accession>A0ABU5SZK9</accession>
<feature type="transmembrane region" description="Helical" evidence="7">
    <location>
        <begin position="385"/>
        <end position="405"/>
    </location>
</feature>
<feature type="transmembrane region" description="Helical" evidence="7">
    <location>
        <begin position="188"/>
        <end position="206"/>
    </location>
</feature>
<evidence type="ECO:0000259" key="9">
    <source>
        <dbReference type="Pfam" id="PF00662"/>
    </source>
</evidence>
<dbReference type="Gene3D" id="1.20.5.2700">
    <property type="match status" value="1"/>
</dbReference>
<evidence type="ECO:0000313" key="10">
    <source>
        <dbReference type="EMBL" id="MEA5443950.1"/>
    </source>
</evidence>
<keyword evidence="4 7" id="KW-0472">Membrane</keyword>
<dbReference type="RefSeq" id="WP_323357901.1">
    <property type="nucleotide sequence ID" value="NZ_JAYGHY010000081.1"/>
</dbReference>
<feature type="transmembrane region" description="Helical" evidence="7">
    <location>
        <begin position="486"/>
        <end position="513"/>
    </location>
</feature>
<keyword evidence="2 6" id="KW-0812">Transmembrane</keyword>
<feature type="transmembrane region" description="Helical" evidence="7">
    <location>
        <begin position="417"/>
        <end position="437"/>
    </location>
</feature>
<evidence type="ECO:0000313" key="11">
    <source>
        <dbReference type="Proteomes" id="UP001302329"/>
    </source>
</evidence>
<dbReference type="Proteomes" id="UP001302329">
    <property type="component" value="Unassembled WGS sequence"/>
</dbReference>
<feature type="transmembrane region" description="Helical" evidence="7">
    <location>
        <begin position="457"/>
        <end position="480"/>
    </location>
</feature>
<dbReference type="InterPro" id="IPR003945">
    <property type="entry name" value="NU5C-like"/>
</dbReference>
<feature type="transmembrane region" description="Helical" evidence="7">
    <location>
        <begin position="259"/>
        <end position="283"/>
    </location>
</feature>
<dbReference type="InterPro" id="IPR010217">
    <property type="entry name" value="NU5C2"/>
</dbReference>
<evidence type="ECO:0000256" key="6">
    <source>
        <dbReference type="RuleBase" id="RU000320"/>
    </source>
</evidence>
<feature type="transmembrane region" description="Helical" evidence="7">
    <location>
        <begin position="128"/>
        <end position="151"/>
    </location>
</feature>
<keyword evidence="3 7" id="KW-1133">Transmembrane helix</keyword>
<reference evidence="10 11" key="1">
    <citation type="submission" date="2023-12" db="EMBL/GenBank/DDBJ databases">
        <title>Baltic Sea Cyanobacteria.</title>
        <authorList>
            <person name="Delbaje E."/>
            <person name="Fewer D.P."/>
            <person name="Shishido T.K."/>
        </authorList>
    </citation>
    <scope>NUCLEOTIDE SEQUENCE [LARGE SCALE GENOMIC DNA]</scope>
    <source>
        <strain evidence="10 11">UHCC 0281</strain>
    </source>
</reference>
<organism evidence="10 11">
    <name type="scientific">Cyanobium gracile UHCC 0281</name>
    <dbReference type="NCBI Taxonomy" id="3110309"/>
    <lineage>
        <taxon>Bacteria</taxon>
        <taxon>Bacillati</taxon>
        <taxon>Cyanobacteriota</taxon>
        <taxon>Cyanophyceae</taxon>
        <taxon>Synechococcales</taxon>
        <taxon>Prochlorococcaceae</taxon>
        <taxon>Cyanobium</taxon>
    </lineage>
</organism>
<protein>
    <submittedName>
        <fullName evidence="10">NAD(P)H-quinone oxidoreductase subunit F</fullName>
    </submittedName>
</protein>
<comment type="subcellular location">
    <subcellularLocation>
        <location evidence="1">Endomembrane system</location>
        <topology evidence="1">Multi-pass membrane protein</topology>
    </subcellularLocation>
    <subcellularLocation>
        <location evidence="6">Membrane</location>
        <topology evidence="6">Multi-pass membrane protein</topology>
    </subcellularLocation>
</comment>
<evidence type="ECO:0000259" key="8">
    <source>
        <dbReference type="Pfam" id="PF00361"/>
    </source>
</evidence>
<dbReference type="Pfam" id="PF00662">
    <property type="entry name" value="Proton_antipo_N"/>
    <property type="match status" value="1"/>
</dbReference>
<feature type="transmembrane region" description="Helical" evidence="7">
    <location>
        <begin position="593"/>
        <end position="612"/>
    </location>
</feature>
<evidence type="ECO:0000256" key="2">
    <source>
        <dbReference type="ARBA" id="ARBA00022692"/>
    </source>
</evidence>
<proteinExistence type="predicted"/>
<dbReference type="Pfam" id="PF00361">
    <property type="entry name" value="Proton_antipo_M"/>
    <property type="match status" value="1"/>
</dbReference>
<dbReference type="PRINTS" id="PR01434">
    <property type="entry name" value="NADHDHGNASE5"/>
</dbReference>
<evidence type="ECO:0000256" key="1">
    <source>
        <dbReference type="ARBA" id="ARBA00004127"/>
    </source>
</evidence>
<feature type="transmembrane region" description="Helical" evidence="7">
    <location>
        <begin position="289"/>
        <end position="309"/>
    </location>
</feature>
<evidence type="ECO:0000256" key="7">
    <source>
        <dbReference type="SAM" id="Phobius"/>
    </source>
</evidence>
<dbReference type="NCBIfam" id="TIGR01960">
    <property type="entry name" value="ndhF3_CO2"/>
    <property type="match status" value="1"/>
</dbReference>
<dbReference type="NCBIfam" id="NF005633">
    <property type="entry name" value="PRK07390.1"/>
    <property type="match status" value="1"/>
</dbReference>
<dbReference type="InterPro" id="IPR001516">
    <property type="entry name" value="Proton_antipo_N"/>
</dbReference>
<dbReference type="InterPro" id="IPR001750">
    <property type="entry name" value="ND/Mrp_TM"/>
</dbReference>
<evidence type="ECO:0000256" key="5">
    <source>
        <dbReference type="ARBA" id="ARBA00025624"/>
    </source>
</evidence>
<evidence type="ECO:0000256" key="3">
    <source>
        <dbReference type="ARBA" id="ARBA00022989"/>
    </source>
</evidence>
<feature type="domain" description="NADH-Ubiquinone oxidoreductase (complex I) chain 5 N-terminal" evidence="9">
    <location>
        <begin position="76"/>
        <end position="126"/>
    </location>
</feature>
<feature type="domain" description="NADH:quinone oxidoreductase/Mrp antiporter transmembrane" evidence="8">
    <location>
        <begin position="142"/>
        <end position="428"/>
    </location>
</feature>
<dbReference type="PANTHER" id="PTHR42829:SF2">
    <property type="entry name" value="NADH-UBIQUINONE OXIDOREDUCTASE CHAIN 5"/>
    <property type="match status" value="1"/>
</dbReference>
<dbReference type="EMBL" id="JAYGHY010000081">
    <property type="protein sequence ID" value="MEA5443950.1"/>
    <property type="molecule type" value="Genomic_DNA"/>
</dbReference>
<dbReference type="PANTHER" id="PTHR42829">
    <property type="entry name" value="NADH-UBIQUINONE OXIDOREDUCTASE CHAIN 5"/>
    <property type="match status" value="1"/>
</dbReference>
<keyword evidence="11" id="KW-1185">Reference proteome</keyword>
<feature type="transmembrane region" description="Helical" evidence="7">
    <location>
        <begin position="95"/>
        <end position="116"/>
    </location>
</feature>
<comment type="caution">
    <text evidence="10">The sequence shown here is derived from an EMBL/GenBank/DDBJ whole genome shotgun (WGS) entry which is preliminary data.</text>
</comment>
<evidence type="ECO:0000256" key="4">
    <source>
        <dbReference type="ARBA" id="ARBA00023136"/>
    </source>
</evidence>
<feature type="transmembrane region" description="Helical" evidence="7">
    <location>
        <begin position="321"/>
        <end position="341"/>
    </location>
</feature>
<comment type="function">
    <text evidence="5">NDH-1 shuttles electrons from NAD(P)H, via FMN and iron-sulfur (Fe-S) centers, to quinones in the respiratory chain. The immediate electron acceptor for the enzyme in this species is believed to be plastoquinone. Couples the redox reaction to proton translocation (for every two electrons transferred, four hydrogen ions are translocated across the cytoplasmic membrane), and thus conserves the redox energy in a proton gradient.</text>
</comment>
<gene>
    <name evidence="10" type="ORF">VB739_15430</name>
</gene>
<name>A0ABU5SZK9_9CYAN</name>
<feature type="transmembrane region" description="Helical" evidence="7">
    <location>
        <begin position="43"/>
        <end position="65"/>
    </location>
</feature>
<feature type="transmembrane region" description="Helical" evidence="7">
    <location>
        <begin position="12"/>
        <end position="31"/>
    </location>
</feature>
<feature type="transmembrane region" description="Helical" evidence="7">
    <location>
        <begin position="218"/>
        <end position="238"/>
    </location>
</feature>
<sequence length="614" mass="65472">MPDTLPLSIQLSWLIPLYGFSGMVLSLPWATGWIKRNGPRPAAYLNLLVTLLAVLHGSLVLRAVLALGPQHLDIAWFAAADLDLRIGFDLSLTNLAALELVTFMSLVGQVFALGYLDKEWSLARFYALVGFFEGAMAGVVLSSNLFMSYFLLEMLTLSTYLLVGFWYAQPLVVTAARDAFLTKRVGDVLLLMGVVTLSAWAGSLEFNDLYAWSAHQTLPALGATLLGLGLIAGPMGKCAQFPMHLWLDEAMEGPNPASILRNSVVVTCGAVVLLKVMPLLLISPVAIDVLLAVGTISALGGALVAISQVDLKRACSYSTTSYLGLVFVAIALQQPFIALLLLFSHALAKAVLFMSVGSVIATTNCQDLTELGGLGSRMPATTTGFLVGAAGLTGLLPLGCFWSFGLMVEGLSSRAPFFAAVVLLTNGLTALNFTRVYRQVFLGSPHPKTRRAPEVNWLMALPMVTVAVLVLVTPLVMIRIDRVPGIGAFSSVTALALVGSGLGGLLAGSLVPLDTFWSRSVRQPLRVLQDLLAFDFYTDRIYRATIVAFVAGLARITNGFDQLVVNGLVNRIADVSMASAESLKLGVSGRLQTYVFTVVAAIVLLVSSLAWLGS</sequence>